<dbReference type="RefSeq" id="WP_163680640.1">
    <property type="nucleotide sequence ID" value="NZ_JAAIYP010000039.1"/>
</dbReference>
<dbReference type="Proteomes" id="UP000480684">
    <property type="component" value="Unassembled WGS sequence"/>
</dbReference>
<accession>A0A7C9UXK1</accession>
<dbReference type="Pfam" id="PF00072">
    <property type="entry name" value="Response_reg"/>
    <property type="match status" value="1"/>
</dbReference>
<feature type="domain" description="Response regulatory" evidence="4">
    <location>
        <begin position="118"/>
        <end position="234"/>
    </location>
</feature>
<organism evidence="6 7">
    <name type="scientific">Magnetospirillum aberrantis SpK</name>
    <dbReference type="NCBI Taxonomy" id="908842"/>
    <lineage>
        <taxon>Bacteria</taxon>
        <taxon>Pseudomonadati</taxon>
        <taxon>Pseudomonadota</taxon>
        <taxon>Alphaproteobacteria</taxon>
        <taxon>Rhodospirillales</taxon>
        <taxon>Rhodospirillaceae</taxon>
        <taxon>Magnetospirillum</taxon>
    </lineage>
</organism>
<dbReference type="PANTHER" id="PTHR45138">
    <property type="entry name" value="REGULATORY COMPONENTS OF SENSORY TRANSDUCTION SYSTEM"/>
    <property type="match status" value="1"/>
</dbReference>
<dbReference type="SMART" id="SM00267">
    <property type="entry name" value="GGDEF"/>
    <property type="match status" value="1"/>
</dbReference>
<dbReference type="CDD" id="cd01949">
    <property type="entry name" value="GGDEF"/>
    <property type="match status" value="1"/>
</dbReference>
<feature type="modified residue" description="4-aspartylphosphate" evidence="3">
    <location>
        <position position="167"/>
    </location>
</feature>
<comment type="caution">
    <text evidence="6">The sequence shown here is derived from an EMBL/GenBank/DDBJ whole genome shotgun (WGS) entry which is preliminary data.</text>
</comment>
<evidence type="ECO:0000313" key="7">
    <source>
        <dbReference type="Proteomes" id="UP000480684"/>
    </source>
</evidence>
<keyword evidence="7" id="KW-1185">Reference proteome</keyword>
<dbReference type="EC" id="2.7.7.65" evidence="1"/>
<evidence type="ECO:0000259" key="5">
    <source>
        <dbReference type="PROSITE" id="PS50887"/>
    </source>
</evidence>
<evidence type="ECO:0000313" key="6">
    <source>
        <dbReference type="EMBL" id="NFV81110.1"/>
    </source>
</evidence>
<sequence length="402" mass="43838">MKGLVLVTGDDALKAEAQAYFTGLGYRFSNEVPVERAPDWALAADLGLLAPLASGLANQDLARHFGQVVALADTDGFHARLQAARLGASGFLRRPLSPADLFDRLEDGIAWTSQDPIRVLIIDDDPIAARVTGRQMEMTGMATRQVEDPAQVLEALRDFRPDIAIVDLYMPQCSGTELAQVIRQIDTFDSLPIIFLSSEAELAAQMTAVSIGGDDFVAKGTPAALMVPLIRSRAERMRRLRRHLANDGMTRLLTHTAFKERLDETLRRDQSVCLALCDIDSFRAVNAEHGHPIGDVVIKTLSRLLRHRSRPGDEIGRFGGEEFALLLPATPLDEAAAMVENMRAAFAELAHSGPGGRFHASFSAGLTRSRAGESVEELVRRTLAALGRAKDQGRNRLVKDEA</sequence>
<gene>
    <name evidence="6" type="ORF">G4223_13405</name>
</gene>
<dbReference type="SMART" id="SM00448">
    <property type="entry name" value="REC"/>
    <property type="match status" value="1"/>
</dbReference>
<dbReference type="AlphaFoldDB" id="A0A7C9UXK1"/>
<protein>
    <recommendedName>
        <fullName evidence="1">diguanylate cyclase</fullName>
        <ecNumber evidence="1">2.7.7.65</ecNumber>
    </recommendedName>
</protein>
<dbReference type="GO" id="GO:0000160">
    <property type="term" value="P:phosphorelay signal transduction system"/>
    <property type="evidence" value="ECO:0007669"/>
    <property type="project" value="InterPro"/>
</dbReference>
<dbReference type="GO" id="GO:0052621">
    <property type="term" value="F:diguanylate cyclase activity"/>
    <property type="evidence" value="ECO:0007669"/>
    <property type="project" value="UniProtKB-EC"/>
</dbReference>
<name>A0A7C9UXK1_9PROT</name>
<keyword evidence="3" id="KW-0597">Phosphoprotein</keyword>
<dbReference type="SUPFAM" id="SSF52172">
    <property type="entry name" value="CheY-like"/>
    <property type="match status" value="1"/>
</dbReference>
<dbReference type="EMBL" id="JAAIYP010000039">
    <property type="protein sequence ID" value="NFV81110.1"/>
    <property type="molecule type" value="Genomic_DNA"/>
</dbReference>
<comment type="catalytic activity">
    <reaction evidence="2">
        <text>2 GTP = 3',3'-c-di-GMP + 2 diphosphate</text>
        <dbReference type="Rhea" id="RHEA:24898"/>
        <dbReference type="ChEBI" id="CHEBI:33019"/>
        <dbReference type="ChEBI" id="CHEBI:37565"/>
        <dbReference type="ChEBI" id="CHEBI:58805"/>
        <dbReference type="EC" id="2.7.7.65"/>
    </reaction>
</comment>
<dbReference type="PANTHER" id="PTHR45138:SF9">
    <property type="entry name" value="DIGUANYLATE CYCLASE DGCM-RELATED"/>
    <property type="match status" value="1"/>
</dbReference>
<dbReference type="Pfam" id="PF00990">
    <property type="entry name" value="GGDEF"/>
    <property type="match status" value="1"/>
</dbReference>
<dbReference type="PROSITE" id="PS50110">
    <property type="entry name" value="RESPONSE_REGULATORY"/>
    <property type="match status" value="1"/>
</dbReference>
<evidence type="ECO:0000256" key="3">
    <source>
        <dbReference type="PROSITE-ProRule" id="PRU00169"/>
    </source>
</evidence>
<dbReference type="InterPro" id="IPR050469">
    <property type="entry name" value="Diguanylate_Cyclase"/>
</dbReference>
<dbReference type="CDD" id="cd00156">
    <property type="entry name" value="REC"/>
    <property type="match status" value="1"/>
</dbReference>
<dbReference type="Gene3D" id="3.30.70.270">
    <property type="match status" value="1"/>
</dbReference>
<dbReference type="NCBIfam" id="TIGR00254">
    <property type="entry name" value="GGDEF"/>
    <property type="match status" value="1"/>
</dbReference>
<dbReference type="InterPro" id="IPR011006">
    <property type="entry name" value="CheY-like_superfamily"/>
</dbReference>
<dbReference type="InterPro" id="IPR000160">
    <property type="entry name" value="GGDEF_dom"/>
</dbReference>
<proteinExistence type="predicted"/>
<feature type="domain" description="GGDEF" evidence="5">
    <location>
        <begin position="270"/>
        <end position="402"/>
    </location>
</feature>
<reference evidence="6 7" key="1">
    <citation type="submission" date="2020-02" db="EMBL/GenBank/DDBJ databases">
        <authorList>
            <person name="Dziuba M."/>
            <person name="Kuznetsov B."/>
            <person name="Mardanov A."/>
            <person name="Ravin N."/>
            <person name="Grouzdev D."/>
        </authorList>
    </citation>
    <scope>NUCLEOTIDE SEQUENCE [LARGE SCALE GENOMIC DNA]</scope>
    <source>
        <strain evidence="6 7">SpK</strain>
    </source>
</reference>
<evidence type="ECO:0000259" key="4">
    <source>
        <dbReference type="PROSITE" id="PS50110"/>
    </source>
</evidence>
<dbReference type="InterPro" id="IPR029787">
    <property type="entry name" value="Nucleotide_cyclase"/>
</dbReference>
<evidence type="ECO:0000256" key="2">
    <source>
        <dbReference type="ARBA" id="ARBA00034247"/>
    </source>
</evidence>
<dbReference type="InterPro" id="IPR043128">
    <property type="entry name" value="Rev_trsase/Diguanyl_cyclase"/>
</dbReference>
<dbReference type="GO" id="GO:0005886">
    <property type="term" value="C:plasma membrane"/>
    <property type="evidence" value="ECO:0007669"/>
    <property type="project" value="TreeGrafter"/>
</dbReference>
<dbReference type="GO" id="GO:1902201">
    <property type="term" value="P:negative regulation of bacterial-type flagellum-dependent cell motility"/>
    <property type="evidence" value="ECO:0007669"/>
    <property type="project" value="TreeGrafter"/>
</dbReference>
<evidence type="ECO:0000256" key="1">
    <source>
        <dbReference type="ARBA" id="ARBA00012528"/>
    </source>
</evidence>
<dbReference type="Gene3D" id="3.40.50.2300">
    <property type="match status" value="1"/>
</dbReference>
<dbReference type="PROSITE" id="PS50887">
    <property type="entry name" value="GGDEF"/>
    <property type="match status" value="1"/>
</dbReference>
<dbReference type="GO" id="GO:0043709">
    <property type="term" value="P:cell adhesion involved in single-species biofilm formation"/>
    <property type="evidence" value="ECO:0007669"/>
    <property type="project" value="TreeGrafter"/>
</dbReference>
<dbReference type="InterPro" id="IPR001789">
    <property type="entry name" value="Sig_transdc_resp-reg_receiver"/>
</dbReference>
<dbReference type="SUPFAM" id="SSF55073">
    <property type="entry name" value="Nucleotide cyclase"/>
    <property type="match status" value="1"/>
</dbReference>